<dbReference type="Pfam" id="PF04304">
    <property type="entry name" value="DUF454"/>
    <property type="match status" value="1"/>
</dbReference>
<evidence type="ECO:0000256" key="1">
    <source>
        <dbReference type="SAM" id="Phobius"/>
    </source>
</evidence>
<feature type="transmembrane region" description="Helical" evidence="1">
    <location>
        <begin position="77"/>
        <end position="93"/>
    </location>
</feature>
<accession>A0A3S9HBJ0</accession>
<dbReference type="PANTHER" id="PTHR35813">
    <property type="entry name" value="INNER MEMBRANE PROTEIN YBAN"/>
    <property type="match status" value="1"/>
</dbReference>
<gene>
    <name evidence="2" type="ORF">EJN90_08875</name>
</gene>
<proteinExistence type="predicted"/>
<keyword evidence="3" id="KW-1185">Reference proteome</keyword>
<dbReference type="KEGG" id="jeh:EJN90_08875"/>
<feature type="transmembrane region" description="Helical" evidence="1">
    <location>
        <begin position="99"/>
        <end position="116"/>
    </location>
</feature>
<organism evidence="2 3">
    <name type="scientific">Jeotgalibaca ciconiae</name>
    <dbReference type="NCBI Taxonomy" id="2496265"/>
    <lineage>
        <taxon>Bacteria</taxon>
        <taxon>Bacillati</taxon>
        <taxon>Bacillota</taxon>
        <taxon>Bacilli</taxon>
        <taxon>Lactobacillales</taxon>
        <taxon>Carnobacteriaceae</taxon>
        <taxon>Jeotgalibaca</taxon>
    </lineage>
</organism>
<dbReference type="Proteomes" id="UP000273326">
    <property type="component" value="Chromosome"/>
</dbReference>
<dbReference type="OrthoDB" id="5690292at2"/>
<dbReference type="PANTHER" id="PTHR35813:SF1">
    <property type="entry name" value="INNER MEMBRANE PROTEIN YBAN"/>
    <property type="match status" value="1"/>
</dbReference>
<keyword evidence="1" id="KW-1133">Transmembrane helix</keyword>
<dbReference type="PIRSF" id="PIRSF016789">
    <property type="entry name" value="DUF454"/>
    <property type="match status" value="1"/>
</dbReference>
<reference evidence="3" key="1">
    <citation type="submission" date="2018-12" db="EMBL/GenBank/DDBJ databases">
        <title>Complete genome sequencing of Jeotgalibaca sp. H21T32.</title>
        <authorList>
            <person name="Bae J.-W."/>
            <person name="Lee S.-Y."/>
        </authorList>
    </citation>
    <scope>NUCLEOTIDE SEQUENCE [LARGE SCALE GENOMIC DNA]</scope>
    <source>
        <strain evidence="3">H21T32</strain>
    </source>
</reference>
<keyword evidence="1" id="KW-0472">Membrane</keyword>
<evidence type="ECO:0000313" key="3">
    <source>
        <dbReference type="Proteomes" id="UP000273326"/>
    </source>
</evidence>
<feature type="transmembrane region" description="Helical" evidence="1">
    <location>
        <begin position="12"/>
        <end position="40"/>
    </location>
</feature>
<dbReference type="AlphaFoldDB" id="A0A3S9HBJ0"/>
<sequence>MKKILFITIGSLSLGLGSIGVVLPVLPTTPFLLLSAYCFARGSQRFEIWLKGTKLYQHYVADYMETKTIPKKRKRKILLNIYLLMGLSIYLVPFSIMKFLLSLLTIFITVYLFWFIPDTVD</sequence>
<dbReference type="InterPro" id="IPR007401">
    <property type="entry name" value="DUF454"/>
</dbReference>
<name>A0A3S9HBJ0_9LACT</name>
<dbReference type="EMBL" id="CP034465">
    <property type="protein sequence ID" value="AZP04739.1"/>
    <property type="molecule type" value="Genomic_DNA"/>
</dbReference>
<dbReference type="RefSeq" id="WP_126110444.1">
    <property type="nucleotide sequence ID" value="NZ_CP034465.1"/>
</dbReference>
<keyword evidence="1" id="KW-0812">Transmembrane</keyword>
<protein>
    <submittedName>
        <fullName evidence="2">DUF454 domain-containing protein</fullName>
    </submittedName>
</protein>
<evidence type="ECO:0000313" key="2">
    <source>
        <dbReference type="EMBL" id="AZP04739.1"/>
    </source>
</evidence>
<dbReference type="GO" id="GO:0005886">
    <property type="term" value="C:plasma membrane"/>
    <property type="evidence" value="ECO:0007669"/>
    <property type="project" value="TreeGrafter"/>
</dbReference>